<gene>
    <name evidence="1" type="ORF">ILEXP_LOCUS9759</name>
</gene>
<evidence type="ECO:0000313" key="2">
    <source>
        <dbReference type="Proteomes" id="UP001642360"/>
    </source>
</evidence>
<name>A0ABC8REX1_9AQUA</name>
<dbReference type="EMBL" id="CAUOFW020001193">
    <property type="protein sequence ID" value="CAK9142110.1"/>
    <property type="molecule type" value="Genomic_DNA"/>
</dbReference>
<dbReference type="InterPro" id="IPR006873">
    <property type="entry name" value="DUF620"/>
</dbReference>
<protein>
    <submittedName>
        <fullName evidence="1">Uncharacterized protein</fullName>
    </submittedName>
</protein>
<organism evidence="1 2">
    <name type="scientific">Ilex paraguariensis</name>
    <name type="common">yerba mate</name>
    <dbReference type="NCBI Taxonomy" id="185542"/>
    <lineage>
        <taxon>Eukaryota</taxon>
        <taxon>Viridiplantae</taxon>
        <taxon>Streptophyta</taxon>
        <taxon>Embryophyta</taxon>
        <taxon>Tracheophyta</taxon>
        <taxon>Spermatophyta</taxon>
        <taxon>Magnoliopsida</taxon>
        <taxon>eudicotyledons</taxon>
        <taxon>Gunneridae</taxon>
        <taxon>Pentapetalae</taxon>
        <taxon>asterids</taxon>
        <taxon>campanulids</taxon>
        <taxon>Aquifoliales</taxon>
        <taxon>Aquifoliaceae</taxon>
        <taxon>Ilex</taxon>
    </lineage>
</organism>
<accession>A0ABC8REX1</accession>
<evidence type="ECO:0000313" key="1">
    <source>
        <dbReference type="EMBL" id="CAK9142110.1"/>
    </source>
</evidence>
<sequence>MMTLFPNLDREDRLDTVLEVPIPAEVFSFNNKSSPWQNMKSWVKSHTERPPPSSFRARNTEIQILLGVVGAPLIPFPIRFDHPINKTIKDHPIEASMAKYIVQQYVAATGEKGL</sequence>
<dbReference type="AlphaFoldDB" id="A0ABC8REX1"/>
<comment type="caution">
    <text evidence="1">The sequence shown here is derived from an EMBL/GenBank/DDBJ whole genome shotgun (WGS) entry which is preliminary data.</text>
</comment>
<dbReference type="PANTHER" id="PTHR31300">
    <property type="entry name" value="LIPASE"/>
    <property type="match status" value="1"/>
</dbReference>
<dbReference type="PANTHER" id="PTHR31300:SF30">
    <property type="entry name" value="EMB|CAB81597.1"/>
    <property type="match status" value="1"/>
</dbReference>
<keyword evidence="2" id="KW-1185">Reference proteome</keyword>
<reference evidence="1 2" key="1">
    <citation type="submission" date="2024-02" db="EMBL/GenBank/DDBJ databases">
        <authorList>
            <person name="Vignale AGUSTIN F."/>
            <person name="Sosa J E."/>
            <person name="Modenutti C."/>
        </authorList>
    </citation>
    <scope>NUCLEOTIDE SEQUENCE [LARGE SCALE GENOMIC DNA]</scope>
</reference>
<dbReference type="Proteomes" id="UP001642360">
    <property type="component" value="Unassembled WGS sequence"/>
</dbReference>
<proteinExistence type="predicted"/>